<dbReference type="Proteomes" id="UP000324222">
    <property type="component" value="Unassembled WGS sequence"/>
</dbReference>
<keyword evidence="2" id="KW-1185">Reference proteome</keyword>
<organism evidence="1 2">
    <name type="scientific">Portunus trituberculatus</name>
    <name type="common">Swimming crab</name>
    <name type="synonym">Neptunus trituberculatus</name>
    <dbReference type="NCBI Taxonomy" id="210409"/>
    <lineage>
        <taxon>Eukaryota</taxon>
        <taxon>Metazoa</taxon>
        <taxon>Ecdysozoa</taxon>
        <taxon>Arthropoda</taxon>
        <taxon>Crustacea</taxon>
        <taxon>Multicrustacea</taxon>
        <taxon>Malacostraca</taxon>
        <taxon>Eumalacostraca</taxon>
        <taxon>Eucarida</taxon>
        <taxon>Decapoda</taxon>
        <taxon>Pleocyemata</taxon>
        <taxon>Brachyura</taxon>
        <taxon>Eubrachyura</taxon>
        <taxon>Portunoidea</taxon>
        <taxon>Portunidae</taxon>
        <taxon>Portuninae</taxon>
        <taxon>Portunus</taxon>
    </lineage>
</organism>
<reference evidence="1 2" key="1">
    <citation type="submission" date="2019-05" db="EMBL/GenBank/DDBJ databases">
        <title>Another draft genome of Portunus trituberculatus and its Hox gene families provides insights of decapod evolution.</title>
        <authorList>
            <person name="Jeong J.-H."/>
            <person name="Song I."/>
            <person name="Kim S."/>
            <person name="Choi T."/>
            <person name="Kim D."/>
            <person name="Ryu S."/>
            <person name="Kim W."/>
        </authorList>
    </citation>
    <scope>NUCLEOTIDE SEQUENCE [LARGE SCALE GENOMIC DNA]</scope>
    <source>
        <tissue evidence="1">Muscle</tissue>
    </source>
</reference>
<evidence type="ECO:0000313" key="1">
    <source>
        <dbReference type="EMBL" id="MPC94878.1"/>
    </source>
</evidence>
<protein>
    <submittedName>
        <fullName evidence="1">Uncharacterized protein</fullName>
    </submittedName>
</protein>
<accession>A0A5B7JP59</accession>
<dbReference type="AlphaFoldDB" id="A0A5B7JP59"/>
<dbReference type="EMBL" id="VSRR010100142">
    <property type="protein sequence ID" value="MPC94878.1"/>
    <property type="molecule type" value="Genomic_DNA"/>
</dbReference>
<proteinExistence type="predicted"/>
<name>A0A5B7JP59_PORTR</name>
<sequence length="81" mass="9028">MCPSTPTTTVITITTTITTMTGRPASTIAVSPNILMKAHLTWYFTCYSSPLTHNTTASFHTTKFFSFSLTFPSRSKNLRFN</sequence>
<evidence type="ECO:0000313" key="2">
    <source>
        <dbReference type="Proteomes" id="UP000324222"/>
    </source>
</evidence>
<comment type="caution">
    <text evidence="1">The sequence shown here is derived from an EMBL/GenBank/DDBJ whole genome shotgun (WGS) entry which is preliminary data.</text>
</comment>
<gene>
    <name evidence="1" type="ORF">E2C01_090067</name>
</gene>